<dbReference type="Gramene" id="KJB22878">
    <property type="protein sequence ID" value="KJB22878"/>
    <property type="gene ID" value="B456_004G071200"/>
</dbReference>
<dbReference type="Proteomes" id="UP000032304">
    <property type="component" value="Chromosome 4"/>
</dbReference>
<name>A0A0D2P851_GOSRA</name>
<reference evidence="1 2" key="1">
    <citation type="journal article" date="2012" name="Nature">
        <title>Repeated polyploidization of Gossypium genomes and the evolution of spinnable cotton fibres.</title>
        <authorList>
            <person name="Paterson A.H."/>
            <person name="Wendel J.F."/>
            <person name="Gundlach H."/>
            <person name="Guo H."/>
            <person name="Jenkins J."/>
            <person name="Jin D."/>
            <person name="Llewellyn D."/>
            <person name="Showmaker K.C."/>
            <person name="Shu S."/>
            <person name="Udall J."/>
            <person name="Yoo M.J."/>
            <person name="Byers R."/>
            <person name="Chen W."/>
            <person name="Doron-Faigenboim A."/>
            <person name="Duke M.V."/>
            <person name="Gong L."/>
            <person name="Grimwood J."/>
            <person name="Grover C."/>
            <person name="Grupp K."/>
            <person name="Hu G."/>
            <person name="Lee T.H."/>
            <person name="Li J."/>
            <person name="Lin L."/>
            <person name="Liu T."/>
            <person name="Marler B.S."/>
            <person name="Page J.T."/>
            <person name="Roberts A.W."/>
            <person name="Romanel E."/>
            <person name="Sanders W.S."/>
            <person name="Szadkowski E."/>
            <person name="Tan X."/>
            <person name="Tang H."/>
            <person name="Xu C."/>
            <person name="Wang J."/>
            <person name="Wang Z."/>
            <person name="Zhang D."/>
            <person name="Zhang L."/>
            <person name="Ashrafi H."/>
            <person name="Bedon F."/>
            <person name="Bowers J.E."/>
            <person name="Brubaker C.L."/>
            <person name="Chee P.W."/>
            <person name="Das S."/>
            <person name="Gingle A.R."/>
            <person name="Haigler C.H."/>
            <person name="Harker D."/>
            <person name="Hoffmann L.V."/>
            <person name="Hovav R."/>
            <person name="Jones D.C."/>
            <person name="Lemke C."/>
            <person name="Mansoor S."/>
            <person name="ur Rahman M."/>
            <person name="Rainville L.N."/>
            <person name="Rambani A."/>
            <person name="Reddy U.K."/>
            <person name="Rong J.K."/>
            <person name="Saranga Y."/>
            <person name="Scheffler B.E."/>
            <person name="Scheffler J.A."/>
            <person name="Stelly D.M."/>
            <person name="Triplett B.A."/>
            <person name="Van Deynze A."/>
            <person name="Vaslin M.F."/>
            <person name="Waghmare V.N."/>
            <person name="Walford S.A."/>
            <person name="Wright R.J."/>
            <person name="Zaki E.A."/>
            <person name="Zhang T."/>
            <person name="Dennis E.S."/>
            <person name="Mayer K.F."/>
            <person name="Peterson D.G."/>
            <person name="Rokhsar D.S."/>
            <person name="Wang X."/>
            <person name="Schmutz J."/>
        </authorList>
    </citation>
    <scope>NUCLEOTIDE SEQUENCE [LARGE SCALE GENOMIC DNA]</scope>
</reference>
<evidence type="ECO:0000313" key="1">
    <source>
        <dbReference type="EMBL" id="KJB22878.1"/>
    </source>
</evidence>
<keyword evidence="2" id="KW-1185">Reference proteome</keyword>
<gene>
    <name evidence="1" type="ORF">B456_004G071200</name>
</gene>
<accession>A0A0D2P851</accession>
<dbReference type="EMBL" id="CM001743">
    <property type="protein sequence ID" value="KJB22878.1"/>
    <property type="molecule type" value="Genomic_DNA"/>
</dbReference>
<dbReference type="AlphaFoldDB" id="A0A0D2P851"/>
<organism evidence="1 2">
    <name type="scientific">Gossypium raimondii</name>
    <name type="common">Peruvian cotton</name>
    <name type="synonym">Gossypium klotzschianum subsp. raimondii</name>
    <dbReference type="NCBI Taxonomy" id="29730"/>
    <lineage>
        <taxon>Eukaryota</taxon>
        <taxon>Viridiplantae</taxon>
        <taxon>Streptophyta</taxon>
        <taxon>Embryophyta</taxon>
        <taxon>Tracheophyta</taxon>
        <taxon>Spermatophyta</taxon>
        <taxon>Magnoliopsida</taxon>
        <taxon>eudicotyledons</taxon>
        <taxon>Gunneridae</taxon>
        <taxon>Pentapetalae</taxon>
        <taxon>rosids</taxon>
        <taxon>malvids</taxon>
        <taxon>Malvales</taxon>
        <taxon>Malvaceae</taxon>
        <taxon>Malvoideae</taxon>
        <taxon>Gossypium</taxon>
    </lineage>
</organism>
<sequence>MKSGCGTNCFQRQTVINGGYVSMHSEGFCKLKECVMLWRKVFLVSCVHEGTQPNCHCFVCFPSFLL</sequence>
<proteinExistence type="predicted"/>
<evidence type="ECO:0000313" key="2">
    <source>
        <dbReference type="Proteomes" id="UP000032304"/>
    </source>
</evidence>
<protein>
    <submittedName>
        <fullName evidence="1">Uncharacterized protein</fullName>
    </submittedName>
</protein>